<comment type="caution">
    <text evidence="2">The sequence shown here is derived from an EMBL/GenBank/DDBJ whole genome shotgun (WGS) entry which is preliminary data.</text>
</comment>
<keyword evidence="1" id="KW-0812">Transmembrane</keyword>
<organism evidence="2 3">
    <name type="scientific">Helianthus annuus</name>
    <name type="common">Common sunflower</name>
    <dbReference type="NCBI Taxonomy" id="4232"/>
    <lineage>
        <taxon>Eukaryota</taxon>
        <taxon>Viridiplantae</taxon>
        <taxon>Streptophyta</taxon>
        <taxon>Embryophyta</taxon>
        <taxon>Tracheophyta</taxon>
        <taxon>Spermatophyta</taxon>
        <taxon>Magnoliopsida</taxon>
        <taxon>eudicotyledons</taxon>
        <taxon>Gunneridae</taxon>
        <taxon>Pentapetalae</taxon>
        <taxon>asterids</taxon>
        <taxon>campanulids</taxon>
        <taxon>Asterales</taxon>
        <taxon>Asteraceae</taxon>
        <taxon>Asteroideae</taxon>
        <taxon>Heliantheae alliance</taxon>
        <taxon>Heliantheae</taxon>
        <taxon>Helianthus</taxon>
    </lineage>
</organism>
<feature type="transmembrane region" description="Helical" evidence="1">
    <location>
        <begin position="20"/>
        <end position="46"/>
    </location>
</feature>
<evidence type="ECO:0000313" key="2">
    <source>
        <dbReference type="EMBL" id="KAF5810900.1"/>
    </source>
</evidence>
<dbReference type="EMBL" id="MNCJ02000319">
    <property type="protein sequence ID" value="KAF5810900.1"/>
    <property type="molecule type" value="Genomic_DNA"/>
</dbReference>
<dbReference type="AlphaFoldDB" id="A0A9K3J8V9"/>
<proteinExistence type="predicted"/>
<accession>A0A9K3J8V9</accession>
<evidence type="ECO:0000313" key="3">
    <source>
        <dbReference type="Proteomes" id="UP000215914"/>
    </source>
</evidence>
<keyword evidence="1" id="KW-1133">Transmembrane helix</keyword>
<name>A0A9K3J8V9_HELAN</name>
<protein>
    <submittedName>
        <fullName evidence="2">Uncharacterized protein</fullName>
    </submittedName>
</protein>
<keyword evidence="3" id="KW-1185">Reference proteome</keyword>
<dbReference type="Proteomes" id="UP000215914">
    <property type="component" value="Unassembled WGS sequence"/>
</dbReference>
<reference evidence="2" key="1">
    <citation type="journal article" date="2017" name="Nature">
        <title>The sunflower genome provides insights into oil metabolism, flowering and Asterid evolution.</title>
        <authorList>
            <person name="Badouin H."/>
            <person name="Gouzy J."/>
            <person name="Grassa C.J."/>
            <person name="Murat F."/>
            <person name="Staton S.E."/>
            <person name="Cottret L."/>
            <person name="Lelandais-Briere C."/>
            <person name="Owens G.L."/>
            <person name="Carrere S."/>
            <person name="Mayjonade B."/>
            <person name="Legrand L."/>
            <person name="Gill N."/>
            <person name="Kane N.C."/>
            <person name="Bowers J.E."/>
            <person name="Hubner S."/>
            <person name="Bellec A."/>
            <person name="Berard A."/>
            <person name="Berges H."/>
            <person name="Blanchet N."/>
            <person name="Boniface M.C."/>
            <person name="Brunel D."/>
            <person name="Catrice O."/>
            <person name="Chaidir N."/>
            <person name="Claudel C."/>
            <person name="Donnadieu C."/>
            <person name="Faraut T."/>
            <person name="Fievet G."/>
            <person name="Helmstetter N."/>
            <person name="King M."/>
            <person name="Knapp S.J."/>
            <person name="Lai Z."/>
            <person name="Le Paslier M.C."/>
            <person name="Lippi Y."/>
            <person name="Lorenzon L."/>
            <person name="Mandel J.R."/>
            <person name="Marage G."/>
            <person name="Marchand G."/>
            <person name="Marquand E."/>
            <person name="Bret-Mestries E."/>
            <person name="Morien E."/>
            <person name="Nambeesan S."/>
            <person name="Nguyen T."/>
            <person name="Pegot-Espagnet P."/>
            <person name="Pouilly N."/>
            <person name="Raftis F."/>
            <person name="Sallet E."/>
            <person name="Schiex T."/>
            <person name="Thomas J."/>
            <person name="Vandecasteele C."/>
            <person name="Vares D."/>
            <person name="Vear F."/>
            <person name="Vautrin S."/>
            <person name="Crespi M."/>
            <person name="Mangin B."/>
            <person name="Burke J.M."/>
            <person name="Salse J."/>
            <person name="Munos S."/>
            <person name="Vincourt P."/>
            <person name="Rieseberg L.H."/>
            <person name="Langlade N.B."/>
        </authorList>
    </citation>
    <scope>NUCLEOTIDE SEQUENCE</scope>
    <source>
        <tissue evidence="2">Leaves</tissue>
    </source>
</reference>
<gene>
    <name evidence="2" type="ORF">HanXRQr2_Chr04g0175111</name>
</gene>
<reference evidence="2" key="2">
    <citation type="submission" date="2020-06" db="EMBL/GenBank/DDBJ databases">
        <title>Helianthus annuus Genome sequencing and assembly Release 2.</title>
        <authorList>
            <person name="Gouzy J."/>
            <person name="Langlade N."/>
            <person name="Munos S."/>
        </authorList>
    </citation>
    <scope>NUCLEOTIDE SEQUENCE</scope>
    <source>
        <tissue evidence="2">Leaves</tissue>
    </source>
</reference>
<evidence type="ECO:0000256" key="1">
    <source>
        <dbReference type="SAM" id="Phobius"/>
    </source>
</evidence>
<keyword evidence="1" id="KW-0472">Membrane</keyword>
<dbReference type="Gramene" id="mRNA:HanXRQr2_Chr04g0175111">
    <property type="protein sequence ID" value="CDS:HanXRQr2_Chr04g0175111.1"/>
    <property type="gene ID" value="HanXRQr2_Chr04g0175111"/>
</dbReference>
<sequence length="57" mass="6446">MVENIRARFLSSINYGLLPFFFFSTPQIIFVAAISCVLCSYGMLYLKELSLVYGKVA</sequence>